<dbReference type="InterPro" id="IPR001357">
    <property type="entry name" value="BRCT_dom"/>
</dbReference>
<organism evidence="6 7">
    <name type="scientific">Kalanchoe fedtschenkoi</name>
    <name type="common">Lavender scallops</name>
    <name type="synonym">South American air plant</name>
    <dbReference type="NCBI Taxonomy" id="63787"/>
    <lineage>
        <taxon>Eukaryota</taxon>
        <taxon>Viridiplantae</taxon>
        <taxon>Streptophyta</taxon>
        <taxon>Embryophyta</taxon>
        <taxon>Tracheophyta</taxon>
        <taxon>Spermatophyta</taxon>
        <taxon>Magnoliopsida</taxon>
        <taxon>eudicotyledons</taxon>
        <taxon>Gunneridae</taxon>
        <taxon>Pentapetalae</taxon>
        <taxon>Saxifragales</taxon>
        <taxon>Crassulaceae</taxon>
        <taxon>Kalanchoe</taxon>
    </lineage>
</organism>
<evidence type="ECO:0000256" key="2">
    <source>
        <dbReference type="ARBA" id="ARBA00022763"/>
    </source>
</evidence>
<feature type="domain" description="BRCT" evidence="5">
    <location>
        <begin position="798"/>
        <end position="887"/>
    </location>
</feature>
<feature type="region of interest" description="Disordered" evidence="4">
    <location>
        <begin position="596"/>
        <end position="617"/>
    </location>
</feature>
<proteinExistence type="predicted"/>
<dbReference type="CDD" id="cd17744">
    <property type="entry name" value="BRCT_MDC1_rpt1"/>
    <property type="match status" value="1"/>
</dbReference>
<keyword evidence="3" id="KW-0539">Nucleus</keyword>
<evidence type="ECO:0000256" key="1">
    <source>
        <dbReference type="ARBA" id="ARBA00004123"/>
    </source>
</evidence>
<dbReference type="GO" id="GO:0006974">
    <property type="term" value="P:DNA damage response"/>
    <property type="evidence" value="ECO:0007669"/>
    <property type="project" value="UniProtKB-KW"/>
</dbReference>
<protein>
    <recommendedName>
        <fullName evidence="5">BRCT domain-containing protein</fullName>
    </recommendedName>
</protein>
<dbReference type="PROSITE" id="PS50172">
    <property type="entry name" value="BRCT"/>
    <property type="match status" value="2"/>
</dbReference>
<evidence type="ECO:0000313" key="6">
    <source>
        <dbReference type="EnsemblPlants" id="Kaladp0044s0091.1.v1.1"/>
    </source>
</evidence>
<dbReference type="GO" id="GO:0005634">
    <property type="term" value="C:nucleus"/>
    <property type="evidence" value="ECO:0007669"/>
    <property type="project" value="UniProtKB-SubCell"/>
</dbReference>
<dbReference type="SUPFAM" id="SSF52113">
    <property type="entry name" value="BRCT domain"/>
    <property type="match status" value="1"/>
</dbReference>
<keyword evidence="7" id="KW-1185">Reference proteome</keyword>
<sequence>MRNLFCSGAYSFSATSLSGYGFGHDGNDKFQTQGNAKIVGDVAVRGIDCVRNAGTESGSHCEEVVPDSDDEDIGKQEEVGVAPGMLIGGNVSMAVARTDSDLVAEEEDHRIVADSEEECDEGILEKVANSAPWHKVGALDFSSNGDFGIESVKPHPSVDGRVLILNEREGNFSNWDGDSKKSSECLNGAQPPRESSQADALKFIDHFLMCNNLNLPLEGRSKIYVKQISPRNSCSKGVKISAQKISNSTAAARFGSNDLIDRESTIQVGHFNRRDVLVYSRRRKRCAIDMPVTTTVKSSKGHVCRISSNQQENQELLKLSKTTGEAQLSKVSISGSEKVQCLAEGPRMVTVNINNDTDVETLSKQQDLGIDEEGGNETFDDVFSTQMAAEVIETLSFEPPMKCNAHIVSQSFQNIIPEYSKDFLKMEAQLGYPSLLSGSCPDLRRNGDRLKHKNITNYKASLESLAFQENDAKKGRYVDPYSSIRKEDKPGNEQKVSEKLFFKTAIERKGKHAGSECFKEVLDESSKLSFLDSKECISLSKGGFDTKLSTSLSAMRWMTTSQLAPQQKTKDGTKDCVHAYKRRSAIVRKENRSPNLHFGVTEDESNSKSKEEGTCQSNTRPFNCIDLNTSSLPKGKRMSRGSSNLGHSDSIIDVRQEADIWREFKCPLAKRHKLTNHSAEPAWIKFSRKKRTSVAFNKQAEDIDLCNAEVSKRFTLECNESRSCTGDRGKNTNDSNKLHGSDCLTSASSNSGIVPPVSNSNSDKKSCTKKMPKFSLVRELIQLGFSDLPLGTSCRNLRRRKHVANIQVLLSQHLDSDTIRQQKRVLAQLGISIAFSASGATHFVANTFLRTKNMLEAIALGRPIVTKLWLESSAQVGCLVDEKNYILRDDKKEREIGFSLSASLAKAARYPLLKDCTVFITPNIRPEKSMLSSLVKIVGGTVVEITKNCHVPEAEDIIVLSCEDDYVLCMPFLDKGIPIYQPELLLNGIVIQKLELQRHHLFSGRVKGLVGCKRSKEATR</sequence>
<reference evidence="6" key="1">
    <citation type="submission" date="2021-01" db="UniProtKB">
        <authorList>
            <consortium name="EnsemblPlants"/>
        </authorList>
    </citation>
    <scope>IDENTIFICATION</scope>
</reference>
<comment type="subcellular location">
    <subcellularLocation>
        <location evidence="1">Nucleus</location>
    </subcellularLocation>
</comment>
<dbReference type="Gramene" id="Kaladp0044s0091.1.v1.1">
    <property type="protein sequence ID" value="Kaladp0044s0091.1.v1.1"/>
    <property type="gene ID" value="Kaladp0044s0091.v1.1"/>
</dbReference>
<evidence type="ECO:0000259" key="5">
    <source>
        <dbReference type="PROSITE" id="PS50172"/>
    </source>
</evidence>
<dbReference type="InterPro" id="IPR051579">
    <property type="entry name" value="DDR_Transcriptional_Reg"/>
</dbReference>
<name>A0A7N0TS82_KALFE</name>
<dbReference type="PANTHER" id="PTHR23196">
    <property type="entry name" value="PAX TRANSCRIPTION ACTIVATION DOMAIN INTERACTING PROTEIN"/>
    <property type="match status" value="1"/>
</dbReference>
<dbReference type="Pfam" id="PF16770">
    <property type="entry name" value="RTT107_BRCT_5"/>
    <property type="match status" value="1"/>
</dbReference>
<dbReference type="EnsemblPlants" id="Kaladp0044s0091.1.v1.1">
    <property type="protein sequence ID" value="Kaladp0044s0091.1.v1.1"/>
    <property type="gene ID" value="Kaladp0044s0091.v1.1"/>
</dbReference>
<dbReference type="Pfam" id="PF16589">
    <property type="entry name" value="BRCT_2"/>
    <property type="match status" value="1"/>
</dbReference>
<dbReference type="Proteomes" id="UP000594263">
    <property type="component" value="Unplaced"/>
</dbReference>
<dbReference type="InterPro" id="IPR036420">
    <property type="entry name" value="BRCT_dom_sf"/>
</dbReference>
<dbReference type="SMART" id="SM00292">
    <property type="entry name" value="BRCT"/>
    <property type="match status" value="2"/>
</dbReference>
<dbReference type="AlphaFoldDB" id="A0A7N0TS82"/>
<evidence type="ECO:0000313" key="7">
    <source>
        <dbReference type="Proteomes" id="UP000594263"/>
    </source>
</evidence>
<keyword evidence="2" id="KW-0227">DNA damage</keyword>
<accession>A0A7N0TS82</accession>
<dbReference type="PANTHER" id="PTHR23196:SF32">
    <property type="entry name" value="BRCT DOMAIN-CONTAINING DNA REPAIR PROTEIN"/>
    <property type="match status" value="1"/>
</dbReference>
<feature type="domain" description="BRCT" evidence="5">
    <location>
        <begin position="908"/>
        <end position="1002"/>
    </location>
</feature>
<dbReference type="Gene3D" id="3.40.50.10190">
    <property type="entry name" value="BRCT domain"/>
    <property type="match status" value="2"/>
</dbReference>
<evidence type="ECO:0000256" key="3">
    <source>
        <dbReference type="ARBA" id="ARBA00023242"/>
    </source>
</evidence>
<evidence type="ECO:0000256" key="4">
    <source>
        <dbReference type="SAM" id="MobiDB-lite"/>
    </source>
</evidence>
<dbReference type="CDD" id="cd18432">
    <property type="entry name" value="BRCT_PAXIP1_rpt6_like"/>
    <property type="match status" value="1"/>
</dbReference>